<feature type="region of interest" description="Disordered" evidence="1">
    <location>
        <begin position="225"/>
        <end position="371"/>
    </location>
</feature>
<evidence type="ECO:0000313" key="2">
    <source>
        <dbReference type="EMBL" id="UYV61240.1"/>
    </source>
</evidence>
<name>A0ABY6JYC5_9ARAC</name>
<gene>
    <name evidence="2" type="ORF">LAZ67_1004012</name>
</gene>
<feature type="compositionally biased region" description="Basic residues" evidence="1">
    <location>
        <begin position="327"/>
        <end position="356"/>
    </location>
</feature>
<accession>A0ABY6JYC5</accession>
<reference evidence="2 3" key="1">
    <citation type="submission" date="2022-01" db="EMBL/GenBank/DDBJ databases">
        <title>A chromosomal length assembly of Cordylochernes scorpioides.</title>
        <authorList>
            <person name="Zeh D."/>
            <person name="Zeh J."/>
        </authorList>
    </citation>
    <scope>NUCLEOTIDE SEQUENCE [LARGE SCALE GENOMIC DNA]</scope>
    <source>
        <strain evidence="2">IN4F17</strain>
        <tissue evidence="2">Whole Body</tissue>
    </source>
</reference>
<feature type="compositionally biased region" description="Basic and acidic residues" evidence="1">
    <location>
        <begin position="317"/>
        <end position="326"/>
    </location>
</feature>
<feature type="region of interest" description="Disordered" evidence="1">
    <location>
        <begin position="48"/>
        <end position="70"/>
    </location>
</feature>
<keyword evidence="3" id="KW-1185">Reference proteome</keyword>
<feature type="compositionally biased region" description="Polar residues" evidence="1">
    <location>
        <begin position="357"/>
        <end position="366"/>
    </location>
</feature>
<feature type="compositionally biased region" description="Polar residues" evidence="1">
    <location>
        <begin position="285"/>
        <end position="303"/>
    </location>
</feature>
<evidence type="ECO:0000313" key="3">
    <source>
        <dbReference type="Proteomes" id="UP001235939"/>
    </source>
</evidence>
<protein>
    <recommendedName>
        <fullName evidence="4">PID domain-containing protein</fullName>
    </recommendedName>
</protein>
<dbReference type="Proteomes" id="UP001235939">
    <property type="component" value="Chromosome 01"/>
</dbReference>
<feature type="region of interest" description="Disordered" evidence="1">
    <location>
        <begin position="410"/>
        <end position="437"/>
    </location>
</feature>
<organism evidence="2 3">
    <name type="scientific">Cordylochernes scorpioides</name>
    <dbReference type="NCBI Taxonomy" id="51811"/>
    <lineage>
        <taxon>Eukaryota</taxon>
        <taxon>Metazoa</taxon>
        <taxon>Ecdysozoa</taxon>
        <taxon>Arthropoda</taxon>
        <taxon>Chelicerata</taxon>
        <taxon>Arachnida</taxon>
        <taxon>Pseudoscorpiones</taxon>
        <taxon>Cheliferoidea</taxon>
        <taxon>Chernetidae</taxon>
        <taxon>Cordylochernes</taxon>
    </lineage>
</organism>
<evidence type="ECO:0000256" key="1">
    <source>
        <dbReference type="SAM" id="MobiDB-lite"/>
    </source>
</evidence>
<sequence>MASARAEWNGPERDSISGGCGKPVGRCRPALSPMAWQRTAACARGTLAAPPSVAPGPRHRGSPYSSARSSRFTQLPDVAVKTTERLSHSPSAFTSLRGTVVVVGEGPLVTKVITPLSNLTLWAAVRFQARVLRRRGAFGAAFVPLACSDAGLEPVPLSNKQRFLVSLTHPSIFACVLRRVASPKSFECHAFVCASAEEALTLCARLQEAQDADRAVYPPAPLSLPPSTHLYSEEESPSDVTLSRELLSRRETPAVHYSKLKHKDEQFSSSGPTPPPRKLRHRSAAKSSSRLLQLSEGRYSTTPSPSPKELPTQPHFRSNDAEPRRSEKLRRRAVPNRHRKSFSRQPRRSLRLKHQKTQVASSSDAENISPRKIEERWEPATYWKSYKNAEYHSSVTSLENEDYKRQVRKVQAVDSHQRASCDTSEEMDSSTSIPNSARQLQRIRASKQNKPKVRDHMVITESIELSSESEFSFLNKSDRQTNDRIHTPSSSGPPKAYYFGYEAYNSPNDFGASKRNPKVPIPQVKVIKTSLEVHHPPSILSTTESKSYLDYIKSADKVIINIPYSFDKNRHVPHGVRCFSRTSQVRNWSTLSSECSGPQSCVTLPAISSSTKPSKIIRWSSDERFVKARRRTNFLATLKRVSLKSLYKARFHTERFLANMRSRLTDRKKSSECSEDSAYVSEVCRSPRGAPRLDDSDSGLDEYHTDYRSESELEQLASQVRFMGRGLPPRSWSQTNLKDELGYIP</sequence>
<dbReference type="EMBL" id="CP092863">
    <property type="protein sequence ID" value="UYV61240.1"/>
    <property type="molecule type" value="Genomic_DNA"/>
</dbReference>
<feature type="region of interest" description="Disordered" evidence="1">
    <location>
        <begin position="1"/>
        <end position="22"/>
    </location>
</feature>
<proteinExistence type="predicted"/>
<evidence type="ECO:0008006" key="4">
    <source>
        <dbReference type="Google" id="ProtNLM"/>
    </source>
</evidence>